<keyword evidence="2" id="KW-1185">Reference proteome</keyword>
<dbReference type="GeneID" id="108560970"/>
<reference evidence="3" key="1">
    <citation type="submission" date="2025-08" db="UniProtKB">
        <authorList>
            <consortium name="RefSeq"/>
        </authorList>
    </citation>
    <scope>IDENTIFICATION</scope>
    <source>
        <tissue evidence="3">Whole Larva</tissue>
    </source>
</reference>
<organism evidence="2 3">
    <name type="scientific">Nicrophorus vespilloides</name>
    <name type="common">Boreal carrion beetle</name>
    <dbReference type="NCBI Taxonomy" id="110193"/>
    <lineage>
        <taxon>Eukaryota</taxon>
        <taxon>Metazoa</taxon>
        <taxon>Ecdysozoa</taxon>
        <taxon>Arthropoda</taxon>
        <taxon>Hexapoda</taxon>
        <taxon>Insecta</taxon>
        <taxon>Pterygota</taxon>
        <taxon>Neoptera</taxon>
        <taxon>Endopterygota</taxon>
        <taxon>Coleoptera</taxon>
        <taxon>Polyphaga</taxon>
        <taxon>Staphyliniformia</taxon>
        <taxon>Silphidae</taxon>
        <taxon>Nicrophorinae</taxon>
        <taxon>Nicrophorus</taxon>
    </lineage>
</organism>
<evidence type="ECO:0000313" key="2">
    <source>
        <dbReference type="Proteomes" id="UP000695000"/>
    </source>
</evidence>
<dbReference type="InterPro" id="IPR027831">
    <property type="entry name" value="DUF4485"/>
</dbReference>
<proteinExistence type="predicted"/>
<protein>
    <submittedName>
        <fullName evidence="3">Uncharacterized protein LOC108560970</fullName>
    </submittedName>
</protein>
<name>A0ABM1MI00_NICVS</name>
<gene>
    <name evidence="3" type="primary">LOC108560970</name>
</gene>
<sequence>MANPVLSLNENFMYNSMLARALLQLVSVTERDILQLWLDKLHEMDENSDEMSIRNEYMWFLLLQLQNKRIIQPFNKSPPNLKLKPLKNVLPQHVYEEVLTSTEQNMSWLGQAGEEPSSKETDDNIADPPSSLPCMFLQNQPTPRNGIICYFAAFSDQDY</sequence>
<dbReference type="RefSeq" id="XP_017774200.1">
    <property type="nucleotide sequence ID" value="XM_017918711.1"/>
</dbReference>
<accession>A0ABM1MI00</accession>
<dbReference type="Proteomes" id="UP000695000">
    <property type="component" value="Unplaced"/>
</dbReference>
<feature type="domain" description="DUF4485" evidence="1">
    <location>
        <begin position="8"/>
        <end position="88"/>
    </location>
</feature>
<evidence type="ECO:0000259" key="1">
    <source>
        <dbReference type="Pfam" id="PF14846"/>
    </source>
</evidence>
<dbReference type="Pfam" id="PF14846">
    <property type="entry name" value="DUF4485"/>
    <property type="match status" value="1"/>
</dbReference>
<evidence type="ECO:0000313" key="3">
    <source>
        <dbReference type="RefSeq" id="XP_017774200.1"/>
    </source>
</evidence>